<dbReference type="Proteomes" id="UP000307140">
    <property type="component" value="Unassembled WGS sequence"/>
</dbReference>
<keyword evidence="6" id="KW-0969">Cilium</keyword>
<dbReference type="EMBL" id="VANR01000003">
    <property type="protein sequence ID" value="TMM30336.1"/>
    <property type="molecule type" value="Genomic_DNA"/>
</dbReference>
<dbReference type="SUPFAM" id="SSF49464">
    <property type="entry name" value="Carboxypeptidase regulatory domain-like"/>
    <property type="match status" value="1"/>
</dbReference>
<dbReference type="OrthoDB" id="9809364at2"/>
<organism evidence="6 7">
    <name type="scientific">Polaribacter aestuariivivens</name>
    <dbReference type="NCBI Taxonomy" id="2304626"/>
    <lineage>
        <taxon>Bacteria</taxon>
        <taxon>Pseudomonadati</taxon>
        <taxon>Bacteroidota</taxon>
        <taxon>Flavobacteriia</taxon>
        <taxon>Flavobacteriales</taxon>
        <taxon>Flavobacteriaceae</taxon>
    </lineage>
</organism>
<proteinExistence type="predicted"/>
<dbReference type="AlphaFoldDB" id="A0A5S3NBQ7"/>
<dbReference type="Gene3D" id="3.30.1330.60">
    <property type="entry name" value="OmpA-like domain"/>
    <property type="match status" value="1"/>
</dbReference>
<evidence type="ECO:0000259" key="5">
    <source>
        <dbReference type="PROSITE" id="PS51123"/>
    </source>
</evidence>
<dbReference type="InterPro" id="IPR050330">
    <property type="entry name" value="Bact_OuterMem_StrucFunc"/>
</dbReference>
<dbReference type="InterPro" id="IPR036737">
    <property type="entry name" value="OmpA-like_sf"/>
</dbReference>
<evidence type="ECO:0000256" key="3">
    <source>
        <dbReference type="ARBA" id="ARBA00023237"/>
    </source>
</evidence>
<dbReference type="PROSITE" id="PS51123">
    <property type="entry name" value="OMPA_2"/>
    <property type="match status" value="1"/>
</dbReference>
<keyword evidence="7" id="KW-1185">Reference proteome</keyword>
<dbReference type="Gene3D" id="2.60.40.1120">
    <property type="entry name" value="Carboxypeptidase-like, regulatory domain"/>
    <property type="match status" value="1"/>
</dbReference>
<keyword evidence="6" id="KW-0282">Flagellum</keyword>
<dbReference type="Pfam" id="PF00691">
    <property type="entry name" value="OmpA"/>
    <property type="match status" value="1"/>
</dbReference>
<evidence type="ECO:0000256" key="2">
    <source>
        <dbReference type="ARBA" id="ARBA00023136"/>
    </source>
</evidence>
<dbReference type="PANTHER" id="PTHR30329:SF21">
    <property type="entry name" value="LIPOPROTEIN YIAD-RELATED"/>
    <property type="match status" value="1"/>
</dbReference>
<dbReference type="PRINTS" id="PR01021">
    <property type="entry name" value="OMPADOMAIN"/>
</dbReference>
<keyword evidence="6" id="KW-0966">Cell projection</keyword>
<keyword evidence="3" id="KW-0998">Cell outer membrane</keyword>
<dbReference type="SUPFAM" id="SSF82171">
    <property type="entry name" value="DPP6 N-terminal domain-like"/>
    <property type="match status" value="1"/>
</dbReference>
<dbReference type="CDD" id="cd07185">
    <property type="entry name" value="OmpA_C-like"/>
    <property type="match status" value="1"/>
</dbReference>
<protein>
    <submittedName>
        <fullName evidence="6">Flagellar motor protein MotB</fullName>
    </submittedName>
</protein>
<keyword evidence="2 4" id="KW-0472">Membrane</keyword>
<comment type="caution">
    <text evidence="6">The sequence shown here is derived from an EMBL/GenBank/DDBJ whole genome shotgun (WGS) entry which is preliminary data.</text>
</comment>
<reference evidence="6 7" key="1">
    <citation type="submission" date="2019-05" db="EMBL/GenBank/DDBJ databases">
        <title>Polaribacter aestuariivivens sp. nov., isolated from a tidal flat.</title>
        <authorList>
            <person name="Yoon J.-H."/>
        </authorList>
    </citation>
    <scope>NUCLEOTIDE SEQUENCE [LARGE SCALE GENOMIC DNA]</scope>
    <source>
        <strain evidence="6 7">DBTF-3</strain>
    </source>
</reference>
<name>A0A5S3NBQ7_9FLAO</name>
<dbReference type="SUPFAM" id="SSF103088">
    <property type="entry name" value="OmpA-like"/>
    <property type="match status" value="1"/>
</dbReference>
<evidence type="ECO:0000313" key="7">
    <source>
        <dbReference type="Proteomes" id="UP000307140"/>
    </source>
</evidence>
<dbReference type="InterPro" id="IPR006665">
    <property type="entry name" value="OmpA-like"/>
</dbReference>
<dbReference type="GO" id="GO:0009279">
    <property type="term" value="C:cell outer membrane"/>
    <property type="evidence" value="ECO:0007669"/>
    <property type="project" value="UniProtKB-SubCell"/>
</dbReference>
<dbReference type="InterPro" id="IPR008969">
    <property type="entry name" value="CarboxyPept-like_regulatory"/>
</dbReference>
<sequence length="528" mass="59756">MKKLIILSFLFSYAFICGQNENYSITNLDVNKKFQDFGVAYFGDSTAIFSSAGKTVFMKRVWSGNHEPFLSLFQGTLTTDGQIVNVKPFGGEIDTKYHESNLVFTKDKKTVYFSRNNYNHKKYKTNKNGVNLIQLYKAEINEKGVWTNVVKLPFNSDEFNTGHPALNSDETELYFISDMPGSYGETDIYKVSINADGGYGTPINLGNSINTSKKEMFPFLDENNVLYFSSDGYTNSKGKLDVYVSKLNRKGEFYTPINLGFPINSIADDFAFVKQRGKNTGHFSSNRINGKGNDDIYAFKELKAPYFDCSETIEGVVISSKNNKILPATNVVLYHNNKELASMLTDKEGRYKFSVQCKSNYKIVASKKYFDEKRIEIATENDGVLEVDLALNPEKNDHFIRVKDAVMLNIAPIYFDLGKATIKPVSEKELETVVAIMNKFPEIIIQIRAHTDSRGNDDFNFKLSEKRANATMNWIVNKGIHKDRILAVGFGEEQLVNDCKNGVKCSEKEHANNRRTEFVILNPVVIGH</sequence>
<dbReference type="RefSeq" id="WP_138535288.1">
    <property type="nucleotide sequence ID" value="NZ_VANR01000003.1"/>
</dbReference>
<evidence type="ECO:0000256" key="4">
    <source>
        <dbReference type="PROSITE-ProRule" id="PRU00473"/>
    </source>
</evidence>
<dbReference type="InterPro" id="IPR006664">
    <property type="entry name" value="OMP_bac"/>
</dbReference>
<accession>A0A5S3NBQ7</accession>
<evidence type="ECO:0000256" key="1">
    <source>
        <dbReference type="ARBA" id="ARBA00004442"/>
    </source>
</evidence>
<dbReference type="Pfam" id="PF13620">
    <property type="entry name" value="CarboxypepD_reg"/>
    <property type="match status" value="1"/>
</dbReference>
<dbReference type="PANTHER" id="PTHR30329">
    <property type="entry name" value="STATOR ELEMENT OF FLAGELLAR MOTOR COMPLEX"/>
    <property type="match status" value="1"/>
</dbReference>
<evidence type="ECO:0000313" key="6">
    <source>
        <dbReference type="EMBL" id="TMM30336.1"/>
    </source>
</evidence>
<gene>
    <name evidence="6" type="ORF">FDT66_06135</name>
</gene>
<feature type="domain" description="OmpA-like" evidence="5">
    <location>
        <begin position="402"/>
        <end position="524"/>
    </location>
</feature>
<comment type="subcellular location">
    <subcellularLocation>
        <location evidence="1">Cell outer membrane</location>
    </subcellularLocation>
</comment>